<dbReference type="SUPFAM" id="SSF52540">
    <property type="entry name" value="P-loop containing nucleoside triphosphate hydrolases"/>
    <property type="match status" value="1"/>
</dbReference>
<reference evidence="5 8" key="2">
    <citation type="submission" date="2020-08" db="EMBL/GenBank/DDBJ databases">
        <title>Genomic Encyclopedia of Type Strains, Phase IV (KMG-IV): sequencing the most valuable type-strain genomes for metagenomic binning, comparative biology and taxonomic classification.</title>
        <authorList>
            <person name="Goeker M."/>
        </authorList>
    </citation>
    <scope>NUCLEOTIDE SEQUENCE [LARGE SCALE GENOMIC DNA]</scope>
    <source>
        <strain evidence="5 8">DSM 12421</strain>
    </source>
</reference>
<name>A0A650CHV5_SULOH</name>
<dbReference type="KEGG" id="soh:D1869_09725"/>
<organism evidence="6 7">
    <name type="scientific">Sulfurisphaera ohwakuensis</name>
    <dbReference type="NCBI Taxonomy" id="69656"/>
    <lineage>
        <taxon>Archaea</taxon>
        <taxon>Thermoproteota</taxon>
        <taxon>Thermoprotei</taxon>
        <taxon>Sulfolobales</taxon>
        <taxon>Sulfolobaceae</taxon>
        <taxon>Sulfurisphaera</taxon>
    </lineage>
</organism>
<dbReference type="AlphaFoldDB" id="A0A650CHV5"/>
<evidence type="ECO:0000313" key="6">
    <source>
        <dbReference type="EMBL" id="QGR17441.1"/>
    </source>
</evidence>
<dbReference type="CDD" id="cd03230">
    <property type="entry name" value="ABC_DR_subfamily_A"/>
    <property type="match status" value="1"/>
</dbReference>
<sequence>MIVEISNVSKSLSGKRVLKGITLRAETKRLILLGHNGSGKTTLLAIILGLLKPDSGSVRLNGINPLERRDEILKLVSFAFEKPKFDVNFKVRDVYEFLKNFAESDCLELFWNEIGLSKIKDSKILELSSGQTQLLHLMQAICRRSEIKVLDEPFSHLDYVRSGIIGDYLVKKGFQVIMSTHVPEEADWLADYVVILKDGELVWSGQFERLSEDGYYEVMVRGLYVPPGVLAKVGNVYIVKSTQEDLKKLMQEGKILGYKRAGVRRYYEVY</sequence>
<dbReference type="GO" id="GO:0016887">
    <property type="term" value="F:ATP hydrolysis activity"/>
    <property type="evidence" value="ECO:0007669"/>
    <property type="project" value="InterPro"/>
</dbReference>
<evidence type="ECO:0000313" key="5">
    <source>
        <dbReference type="EMBL" id="MBB5253534.1"/>
    </source>
</evidence>
<keyword evidence="7" id="KW-1185">Reference proteome</keyword>
<reference evidence="6 7" key="1">
    <citation type="submission" date="2019-10" db="EMBL/GenBank/DDBJ databases">
        <title>Genome Sequences from Six Type Strain Members of the Archaeal Family Sulfolobaceae: Acidianus ambivalens, Acidianus infernus, Metallosphaera prunae, Stygiolobus azoricus, Sulfolobus metallicus, and Sulfurisphaera ohwakuensis.</title>
        <authorList>
            <person name="Counts J.A."/>
            <person name="Kelly R.M."/>
        </authorList>
    </citation>
    <scope>NUCLEOTIDE SEQUENCE [LARGE SCALE GENOMIC DNA]</scope>
    <source>
        <strain evidence="6 7">TA-1</strain>
    </source>
</reference>
<gene>
    <name evidence="6" type="ORF">D1869_09725</name>
    <name evidence="5" type="ORF">HNQ62_001303</name>
</gene>
<dbReference type="InterPro" id="IPR051782">
    <property type="entry name" value="ABC_Transporter_VariousFunc"/>
</dbReference>
<evidence type="ECO:0000313" key="8">
    <source>
        <dbReference type="Proteomes" id="UP000582213"/>
    </source>
</evidence>
<dbReference type="SMART" id="SM00382">
    <property type="entry name" value="AAA"/>
    <property type="match status" value="1"/>
</dbReference>
<proteinExistence type="predicted"/>
<dbReference type="Proteomes" id="UP000582213">
    <property type="component" value="Unassembled WGS sequence"/>
</dbReference>
<protein>
    <submittedName>
        <fullName evidence="5">ABC-2 type transport system ATP-binding protein</fullName>
    </submittedName>
    <submittedName>
        <fullName evidence="6">ATP-binding cassette domain-containing protein</fullName>
    </submittedName>
</protein>
<evidence type="ECO:0000259" key="4">
    <source>
        <dbReference type="PROSITE" id="PS50893"/>
    </source>
</evidence>
<dbReference type="PANTHER" id="PTHR42939">
    <property type="entry name" value="ABC TRANSPORTER ATP-BINDING PROTEIN ALBC-RELATED"/>
    <property type="match status" value="1"/>
</dbReference>
<dbReference type="EMBL" id="JACHFY010000005">
    <property type="protein sequence ID" value="MBB5253534.1"/>
    <property type="molecule type" value="Genomic_DNA"/>
</dbReference>
<evidence type="ECO:0000256" key="1">
    <source>
        <dbReference type="ARBA" id="ARBA00022448"/>
    </source>
</evidence>
<keyword evidence="1" id="KW-0813">Transport</keyword>
<dbReference type="PANTHER" id="PTHR42939:SF1">
    <property type="entry name" value="ABC TRANSPORTER ATP-BINDING PROTEIN ALBC-RELATED"/>
    <property type="match status" value="1"/>
</dbReference>
<dbReference type="Gene3D" id="3.40.50.300">
    <property type="entry name" value="P-loop containing nucleotide triphosphate hydrolases"/>
    <property type="match status" value="1"/>
</dbReference>
<dbReference type="Pfam" id="PF00005">
    <property type="entry name" value="ABC_tran"/>
    <property type="match status" value="1"/>
</dbReference>
<feature type="domain" description="ABC transporter" evidence="4">
    <location>
        <begin position="3"/>
        <end position="223"/>
    </location>
</feature>
<dbReference type="InterPro" id="IPR003439">
    <property type="entry name" value="ABC_transporter-like_ATP-bd"/>
</dbReference>
<keyword evidence="2" id="KW-0547">Nucleotide-binding</keyword>
<dbReference type="InterPro" id="IPR003593">
    <property type="entry name" value="AAA+_ATPase"/>
</dbReference>
<evidence type="ECO:0000256" key="2">
    <source>
        <dbReference type="ARBA" id="ARBA00022741"/>
    </source>
</evidence>
<evidence type="ECO:0000313" key="7">
    <source>
        <dbReference type="Proteomes" id="UP000427373"/>
    </source>
</evidence>
<dbReference type="PROSITE" id="PS50893">
    <property type="entry name" value="ABC_TRANSPORTER_2"/>
    <property type="match status" value="1"/>
</dbReference>
<dbReference type="GO" id="GO:0005524">
    <property type="term" value="F:ATP binding"/>
    <property type="evidence" value="ECO:0007669"/>
    <property type="project" value="UniProtKB-KW"/>
</dbReference>
<accession>A0A650CHV5</accession>
<dbReference type="Proteomes" id="UP000427373">
    <property type="component" value="Chromosome"/>
</dbReference>
<evidence type="ECO:0000256" key="3">
    <source>
        <dbReference type="ARBA" id="ARBA00022840"/>
    </source>
</evidence>
<keyword evidence="3 6" id="KW-0067">ATP-binding</keyword>
<dbReference type="EMBL" id="CP045484">
    <property type="protein sequence ID" value="QGR17441.1"/>
    <property type="molecule type" value="Genomic_DNA"/>
</dbReference>
<dbReference type="InterPro" id="IPR027417">
    <property type="entry name" value="P-loop_NTPase"/>
</dbReference>